<dbReference type="Proteomes" id="UP000827092">
    <property type="component" value="Unassembled WGS sequence"/>
</dbReference>
<dbReference type="EMBL" id="JAFNEN010000233">
    <property type="protein sequence ID" value="KAG8188699.1"/>
    <property type="molecule type" value="Genomic_DNA"/>
</dbReference>
<reference evidence="2 3" key="1">
    <citation type="journal article" date="2022" name="Nat. Ecol. Evol.">
        <title>A masculinizing supergene underlies an exaggerated male reproductive morph in a spider.</title>
        <authorList>
            <person name="Hendrickx F."/>
            <person name="De Corte Z."/>
            <person name="Sonet G."/>
            <person name="Van Belleghem S.M."/>
            <person name="Kostlbacher S."/>
            <person name="Vangestel C."/>
        </authorList>
    </citation>
    <scope>NUCLEOTIDE SEQUENCE [LARGE SCALE GENOMIC DNA]</scope>
    <source>
        <strain evidence="2">W744_W776</strain>
    </source>
</reference>
<gene>
    <name evidence="2" type="ORF">JTE90_003955</name>
</gene>
<protein>
    <submittedName>
        <fullName evidence="2">Uncharacterized protein</fullName>
    </submittedName>
</protein>
<feature type="compositionally biased region" description="Basic and acidic residues" evidence="1">
    <location>
        <begin position="58"/>
        <end position="72"/>
    </location>
</feature>
<evidence type="ECO:0000313" key="2">
    <source>
        <dbReference type="EMBL" id="KAG8188699.1"/>
    </source>
</evidence>
<proteinExistence type="predicted"/>
<feature type="region of interest" description="Disordered" evidence="1">
    <location>
        <begin position="58"/>
        <end position="91"/>
    </location>
</feature>
<comment type="caution">
    <text evidence="2">The sequence shown here is derived from an EMBL/GenBank/DDBJ whole genome shotgun (WGS) entry which is preliminary data.</text>
</comment>
<dbReference type="AlphaFoldDB" id="A0AAV6UWW7"/>
<name>A0AAV6UWW7_9ARAC</name>
<keyword evidence="3" id="KW-1185">Reference proteome</keyword>
<evidence type="ECO:0000256" key="1">
    <source>
        <dbReference type="SAM" id="MobiDB-lite"/>
    </source>
</evidence>
<evidence type="ECO:0000313" key="3">
    <source>
        <dbReference type="Proteomes" id="UP000827092"/>
    </source>
</evidence>
<sequence>MQAIGCAFHRAMAFHRRDQSTHRMEGVFVPNAFLPLLTCRIMDGSHCEEVAAPQFAEKRGEESCTSPGERHPPGSQKKRGGAGGWIPGPRGRNLWPLCLEIVCARGMRKMKSFCQLREVPSPQIGGSPQ</sequence>
<organism evidence="2 3">
    <name type="scientific">Oedothorax gibbosus</name>
    <dbReference type="NCBI Taxonomy" id="931172"/>
    <lineage>
        <taxon>Eukaryota</taxon>
        <taxon>Metazoa</taxon>
        <taxon>Ecdysozoa</taxon>
        <taxon>Arthropoda</taxon>
        <taxon>Chelicerata</taxon>
        <taxon>Arachnida</taxon>
        <taxon>Araneae</taxon>
        <taxon>Araneomorphae</taxon>
        <taxon>Entelegynae</taxon>
        <taxon>Araneoidea</taxon>
        <taxon>Linyphiidae</taxon>
        <taxon>Erigoninae</taxon>
        <taxon>Oedothorax</taxon>
    </lineage>
</organism>
<accession>A0AAV6UWW7</accession>